<dbReference type="STRING" id="93759.A0A1R3K7L9"/>
<dbReference type="InterPro" id="IPR036691">
    <property type="entry name" value="Endo/exonu/phosph_ase_sf"/>
</dbReference>
<proteinExistence type="predicted"/>
<gene>
    <name evidence="1" type="ORF">COLO4_10631</name>
</gene>
<organism evidence="1 2">
    <name type="scientific">Corchorus olitorius</name>
    <dbReference type="NCBI Taxonomy" id="93759"/>
    <lineage>
        <taxon>Eukaryota</taxon>
        <taxon>Viridiplantae</taxon>
        <taxon>Streptophyta</taxon>
        <taxon>Embryophyta</taxon>
        <taxon>Tracheophyta</taxon>
        <taxon>Spermatophyta</taxon>
        <taxon>Magnoliopsida</taxon>
        <taxon>eudicotyledons</taxon>
        <taxon>Gunneridae</taxon>
        <taxon>Pentapetalae</taxon>
        <taxon>rosids</taxon>
        <taxon>malvids</taxon>
        <taxon>Malvales</taxon>
        <taxon>Malvaceae</taxon>
        <taxon>Grewioideae</taxon>
        <taxon>Apeibeae</taxon>
        <taxon>Corchorus</taxon>
    </lineage>
</organism>
<protein>
    <submittedName>
        <fullName evidence="1">Endonuclease/exonuclease/phosphatase</fullName>
    </submittedName>
</protein>
<keyword evidence="1" id="KW-0378">Hydrolase</keyword>
<keyword evidence="2" id="KW-1185">Reference proteome</keyword>
<dbReference type="OrthoDB" id="1304934at2759"/>
<evidence type="ECO:0000313" key="1">
    <source>
        <dbReference type="EMBL" id="OMP03090.1"/>
    </source>
</evidence>
<accession>A0A1R3K7L9</accession>
<dbReference type="PANTHER" id="PTHR33710">
    <property type="entry name" value="BNAC02G09200D PROTEIN"/>
    <property type="match status" value="1"/>
</dbReference>
<keyword evidence="1" id="KW-0540">Nuclease</keyword>
<dbReference type="Gene3D" id="3.60.10.10">
    <property type="entry name" value="Endonuclease/exonuclease/phosphatase"/>
    <property type="match status" value="1"/>
</dbReference>
<dbReference type="EMBL" id="AWUE01014565">
    <property type="protein sequence ID" value="OMP03090.1"/>
    <property type="molecule type" value="Genomic_DNA"/>
</dbReference>
<dbReference type="Proteomes" id="UP000187203">
    <property type="component" value="Unassembled WGS sequence"/>
</dbReference>
<dbReference type="GO" id="GO:0004519">
    <property type="term" value="F:endonuclease activity"/>
    <property type="evidence" value="ECO:0007669"/>
    <property type="project" value="UniProtKB-KW"/>
</dbReference>
<evidence type="ECO:0000313" key="2">
    <source>
        <dbReference type="Proteomes" id="UP000187203"/>
    </source>
</evidence>
<comment type="caution">
    <text evidence="1">The sequence shown here is derived from an EMBL/GenBank/DDBJ whole genome shotgun (WGS) entry which is preliminary data.</text>
</comment>
<dbReference type="AlphaFoldDB" id="A0A1R3K7L9"/>
<dbReference type="SUPFAM" id="SSF56219">
    <property type="entry name" value="DNase I-like"/>
    <property type="match status" value="1"/>
</dbReference>
<sequence>MGDFNQVMKASDKASEACSNLLGAEALQDCINQCALTEIRAQGAHYTWFNNREPGRRTWERLDRTFATPAWLRRFEEAIVTNLPV</sequence>
<reference evidence="2" key="1">
    <citation type="submission" date="2013-09" db="EMBL/GenBank/DDBJ databases">
        <title>Corchorus olitorius genome sequencing.</title>
        <authorList>
            <person name="Alam M."/>
            <person name="Haque M.S."/>
            <person name="Islam M.S."/>
            <person name="Emdad E.M."/>
            <person name="Islam M.M."/>
            <person name="Ahmed B."/>
            <person name="Halim A."/>
            <person name="Hossen Q.M.M."/>
            <person name="Hossain M.Z."/>
            <person name="Ahmed R."/>
            <person name="Khan M.M."/>
            <person name="Islam R."/>
            <person name="Rashid M.M."/>
            <person name="Khan S.A."/>
            <person name="Rahman M.S."/>
            <person name="Alam M."/>
            <person name="Yahiya A.S."/>
            <person name="Khan M.S."/>
            <person name="Azam M.S."/>
            <person name="Haque T."/>
            <person name="Lashkar M.Z.H."/>
            <person name="Akhand A.I."/>
            <person name="Morshed G."/>
            <person name="Roy S."/>
            <person name="Uddin K.S."/>
            <person name="Rabeya T."/>
            <person name="Hossain A.S."/>
            <person name="Chowdhury A."/>
            <person name="Snigdha A.R."/>
            <person name="Mortoza M.S."/>
            <person name="Matin S.A."/>
            <person name="Hoque S.M.E."/>
            <person name="Islam M.K."/>
            <person name="Roy D.K."/>
            <person name="Haider R."/>
            <person name="Moosa M.M."/>
            <person name="Elias S.M."/>
            <person name="Hasan A.M."/>
            <person name="Jahan S."/>
            <person name="Shafiuddin M."/>
            <person name="Mahmood N."/>
            <person name="Shommy N.S."/>
        </authorList>
    </citation>
    <scope>NUCLEOTIDE SEQUENCE [LARGE SCALE GENOMIC DNA]</scope>
    <source>
        <strain evidence="2">cv. O-4</strain>
    </source>
</reference>
<name>A0A1R3K7L9_9ROSI</name>
<keyword evidence="1" id="KW-0255">Endonuclease</keyword>
<dbReference type="PANTHER" id="PTHR33710:SF71">
    <property type="entry name" value="ENDONUCLEASE_EXONUCLEASE_PHOSPHATASE DOMAIN-CONTAINING PROTEIN"/>
    <property type="match status" value="1"/>
</dbReference>